<accession>A0A3P8FYX2</accession>
<evidence type="ECO:0000313" key="2">
    <source>
        <dbReference type="Proteomes" id="UP000050761"/>
    </source>
</evidence>
<reference evidence="3" key="2">
    <citation type="submission" date="2019-09" db="UniProtKB">
        <authorList>
            <consortium name="WormBaseParasite"/>
        </authorList>
    </citation>
    <scope>IDENTIFICATION</scope>
</reference>
<sequence>MGPMFPCCVRLGPRQGSALRAQNQTRGRHTRVCAIHAAGVEAPFLAQGGVRAGFCALRAQNQARKGTKVCAIQAAGVEVLFVAQGESAEGFCSKSGEAHATGKMRKKCPEIA</sequence>
<proteinExistence type="predicted"/>
<keyword evidence="2" id="KW-1185">Reference proteome</keyword>
<dbReference type="EMBL" id="UZAH01043624">
    <property type="protein sequence ID" value="VDP63484.1"/>
    <property type="molecule type" value="Genomic_DNA"/>
</dbReference>
<accession>A0A183GXI2</accession>
<evidence type="ECO:0000313" key="3">
    <source>
        <dbReference type="WBParaSite" id="HPBE_0002740201-mRNA-1"/>
    </source>
</evidence>
<organism evidence="2 3">
    <name type="scientific">Heligmosomoides polygyrus</name>
    <name type="common">Parasitic roundworm</name>
    <dbReference type="NCBI Taxonomy" id="6339"/>
    <lineage>
        <taxon>Eukaryota</taxon>
        <taxon>Metazoa</taxon>
        <taxon>Ecdysozoa</taxon>
        <taxon>Nematoda</taxon>
        <taxon>Chromadorea</taxon>
        <taxon>Rhabditida</taxon>
        <taxon>Rhabditina</taxon>
        <taxon>Rhabditomorpha</taxon>
        <taxon>Strongyloidea</taxon>
        <taxon>Heligmosomidae</taxon>
        <taxon>Heligmosomoides</taxon>
    </lineage>
</organism>
<dbReference type="AlphaFoldDB" id="A0A183GXI2"/>
<protein>
    <submittedName>
        <fullName evidence="1 3">Uncharacterized protein</fullName>
    </submittedName>
</protein>
<name>A0A183GXI2_HELPZ</name>
<gene>
    <name evidence="1" type="ORF">HPBE_LOCUS27401</name>
</gene>
<evidence type="ECO:0000313" key="1">
    <source>
        <dbReference type="EMBL" id="VDP63484.1"/>
    </source>
</evidence>
<reference evidence="1 2" key="1">
    <citation type="submission" date="2018-11" db="EMBL/GenBank/DDBJ databases">
        <authorList>
            <consortium name="Pathogen Informatics"/>
        </authorList>
    </citation>
    <scope>NUCLEOTIDE SEQUENCE [LARGE SCALE GENOMIC DNA]</scope>
</reference>
<dbReference type="WBParaSite" id="HPBE_0002740201-mRNA-1">
    <property type="protein sequence ID" value="HPBE_0002740201-mRNA-1"/>
    <property type="gene ID" value="HPBE_0002740201"/>
</dbReference>
<dbReference type="Proteomes" id="UP000050761">
    <property type="component" value="Unassembled WGS sequence"/>
</dbReference>